<dbReference type="PANTHER" id="PTHR45712:SF22">
    <property type="entry name" value="INSULIN-LIKE GROWTH FACTOR-BINDING PROTEIN COMPLEX ACID LABILE SUBUNIT"/>
    <property type="match status" value="1"/>
</dbReference>
<organism evidence="4 5">
    <name type="scientific">Meloidogyne incognita</name>
    <name type="common">Southern root-knot nematode worm</name>
    <name type="synonym">Oxyuris incognita</name>
    <dbReference type="NCBI Taxonomy" id="6306"/>
    <lineage>
        <taxon>Eukaryota</taxon>
        <taxon>Metazoa</taxon>
        <taxon>Ecdysozoa</taxon>
        <taxon>Nematoda</taxon>
        <taxon>Chromadorea</taxon>
        <taxon>Rhabditida</taxon>
        <taxon>Tylenchina</taxon>
        <taxon>Tylenchomorpha</taxon>
        <taxon>Tylenchoidea</taxon>
        <taxon>Meloidogynidae</taxon>
        <taxon>Meloidogyninae</taxon>
        <taxon>Meloidogyne</taxon>
        <taxon>Meloidogyne incognita group</taxon>
    </lineage>
</organism>
<feature type="transmembrane region" description="Helical" evidence="3">
    <location>
        <begin position="12"/>
        <end position="29"/>
    </location>
</feature>
<dbReference type="SUPFAM" id="SSF52058">
    <property type="entry name" value="L domain-like"/>
    <property type="match status" value="1"/>
</dbReference>
<dbReference type="InterPro" id="IPR032675">
    <property type="entry name" value="LRR_dom_sf"/>
</dbReference>
<keyword evidence="3" id="KW-1133">Transmembrane helix</keyword>
<accession>A0A914L1J0</accession>
<dbReference type="PANTHER" id="PTHR45712">
    <property type="entry name" value="AGAP008170-PA"/>
    <property type="match status" value="1"/>
</dbReference>
<reference evidence="5" key="1">
    <citation type="submission" date="2022-11" db="UniProtKB">
        <authorList>
            <consortium name="WormBaseParasite"/>
        </authorList>
    </citation>
    <scope>IDENTIFICATION</scope>
</reference>
<keyword evidence="1" id="KW-0433">Leucine-rich repeat</keyword>
<keyword evidence="4" id="KW-1185">Reference proteome</keyword>
<dbReference type="InterPro" id="IPR050333">
    <property type="entry name" value="SLRP"/>
</dbReference>
<dbReference type="WBParaSite" id="Minc3s00224g07959">
    <property type="protein sequence ID" value="Minc3s00224g07959"/>
    <property type="gene ID" value="Minc3s00224g07959"/>
</dbReference>
<evidence type="ECO:0000256" key="1">
    <source>
        <dbReference type="ARBA" id="ARBA00022614"/>
    </source>
</evidence>
<keyword evidence="3" id="KW-0472">Membrane</keyword>
<evidence type="ECO:0000256" key="2">
    <source>
        <dbReference type="ARBA" id="ARBA00022737"/>
    </source>
</evidence>
<evidence type="ECO:0000313" key="5">
    <source>
        <dbReference type="WBParaSite" id="Minc3s00224g07959"/>
    </source>
</evidence>
<dbReference type="Gene3D" id="3.80.10.10">
    <property type="entry name" value="Ribonuclease Inhibitor"/>
    <property type="match status" value="1"/>
</dbReference>
<dbReference type="Proteomes" id="UP000887563">
    <property type="component" value="Unplaced"/>
</dbReference>
<sequence length="131" mass="15884">MVKFYNKNYFFNKYFLQLNYFLIILFINYNNSSFIQENSENVQIKGEWCPDGCSCTTESPTTLDCSGLDLDTIPPTWPSHFEIFYIRNWTINSLEKQTFRRFQQLVEIYIFDCQRLDLIERNAFKQLRKLR</sequence>
<dbReference type="AlphaFoldDB" id="A0A914L1J0"/>
<keyword evidence="3" id="KW-0812">Transmembrane</keyword>
<keyword evidence="2" id="KW-0677">Repeat</keyword>
<evidence type="ECO:0000256" key="3">
    <source>
        <dbReference type="SAM" id="Phobius"/>
    </source>
</evidence>
<evidence type="ECO:0000313" key="4">
    <source>
        <dbReference type="Proteomes" id="UP000887563"/>
    </source>
</evidence>
<proteinExistence type="predicted"/>
<protein>
    <submittedName>
        <fullName evidence="5">Uncharacterized protein</fullName>
    </submittedName>
</protein>
<name>A0A914L1J0_MELIC</name>